<dbReference type="GO" id="GO:0089720">
    <property type="term" value="F:caspase binding"/>
    <property type="evidence" value="ECO:0007669"/>
    <property type="project" value="UniProtKB-ARBA"/>
</dbReference>
<dbReference type="InterPro" id="IPR050784">
    <property type="entry name" value="IAP"/>
</dbReference>
<dbReference type="CDD" id="cd16713">
    <property type="entry name" value="RING-HC_BIRC2_3_7"/>
    <property type="match status" value="1"/>
</dbReference>
<dbReference type="Pfam" id="PF00653">
    <property type="entry name" value="BIR"/>
    <property type="match status" value="3"/>
</dbReference>
<name>A0AAN8SA14_POLSC</name>
<dbReference type="GO" id="GO:0008270">
    <property type="term" value="F:zinc ion binding"/>
    <property type="evidence" value="ECO:0007669"/>
    <property type="project" value="UniProtKB-KW"/>
</dbReference>
<dbReference type="InterPro" id="IPR001370">
    <property type="entry name" value="BIR_rpt"/>
</dbReference>
<evidence type="ECO:0000313" key="10">
    <source>
        <dbReference type="EMBL" id="KAK6641163.1"/>
    </source>
</evidence>
<evidence type="ECO:0000313" key="11">
    <source>
        <dbReference type="Proteomes" id="UP001359485"/>
    </source>
</evidence>
<evidence type="ECO:0000256" key="2">
    <source>
        <dbReference type="ARBA" id="ARBA00022703"/>
    </source>
</evidence>
<dbReference type="GO" id="GO:0022416">
    <property type="term" value="P:chaeta development"/>
    <property type="evidence" value="ECO:0007669"/>
    <property type="project" value="UniProtKB-ARBA"/>
</dbReference>
<dbReference type="CDD" id="cd00022">
    <property type="entry name" value="BIR"/>
    <property type="match status" value="3"/>
</dbReference>
<organism evidence="9 12">
    <name type="scientific">Polyplax serrata</name>
    <name type="common">Common mouse louse</name>
    <dbReference type="NCBI Taxonomy" id="468196"/>
    <lineage>
        <taxon>Eukaryota</taxon>
        <taxon>Metazoa</taxon>
        <taxon>Ecdysozoa</taxon>
        <taxon>Arthropoda</taxon>
        <taxon>Hexapoda</taxon>
        <taxon>Insecta</taxon>
        <taxon>Pterygota</taxon>
        <taxon>Neoptera</taxon>
        <taxon>Paraneoptera</taxon>
        <taxon>Psocodea</taxon>
        <taxon>Troctomorpha</taxon>
        <taxon>Phthiraptera</taxon>
        <taxon>Anoplura</taxon>
        <taxon>Polyplacidae</taxon>
        <taxon>Polyplax</taxon>
    </lineage>
</organism>
<dbReference type="GO" id="GO:0051726">
    <property type="term" value="P:regulation of cell cycle"/>
    <property type="evidence" value="ECO:0007669"/>
    <property type="project" value="TreeGrafter"/>
</dbReference>
<dbReference type="PANTHER" id="PTHR10044">
    <property type="entry name" value="INHIBITOR OF APOPTOSIS"/>
    <property type="match status" value="1"/>
</dbReference>
<dbReference type="InterPro" id="IPR001841">
    <property type="entry name" value="Znf_RING"/>
</dbReference>
<accession>A0AAN8SA14</accession>
<feature type="compositionally biased region" description="Low complexity" evidence="7">
    <location>
        <begin position="348"/>
        <end position="359"/>
    </location>
</feature>
<keyword evidence="3" id="KW-0479">Metal-binding</keyword>
<dbReference type="FunFam" id="1.10.1170.10:FF:000002">
    <property type="entry name" value="Baculoviral IAP repeat containing 7"/>
    <property type="match status" value="1"/>
</dbReference>
<dbReference type="FunFam" id="1.10.1170.10:FF:000003">
    <property type="entry name" value="E3 ubiquitin-protein ligase XIAP"/>
    <property type="match status" value="1"/>
</dbReference>
<evidence type="ECO:0000256" key="5">
    <source>
        <dbReference type="ARBA" id="ARBA00022833"/>
    </source>
</evidence>
<dbReference type="PROSITE" id="PS50143">
    <property type="entry name" value="BIR_REPEAT_2"/>
    <property type="match status" value="3"/>
</dbReference>
<keyword evidence="2" id="KW-0053">Apoptosis</keyword>
<dbReference type="SMART" id="SM00184">
    <property type="entry name" value="RING"/>
    <property type="match status" value="1"/>
</dbReference>
<evidence type="ECO:0000313" key="12">
    <source>
        <dbReference type="Proteomes" id="UP001372834"/>
    </source>
</evidence>
<dbReference type="GO" id="GO:0043066">
    <property type="term" value="P:negative regulation of apoptotic process"/>
    <property type="evidence" value="ECO:0007669"/>
    <property type="project" value="TreeGrafter"/>
</dbReference>
<dbReference type="EMBL" id="JAWJWF010000001">
    <property type="protein sequence ID" value="KAK6641163.1"/>
    <property type="molecule type" value="Genomic_DNA"/>
</dbReference>
<dbReference type="GO" id="GO:0061630">
    <property type="term" value="F:ubiquitin protein ligase activity"/>
    <property type="evidence" value="ECO:0007669"/>
    <property type="project" value="TreeGrafter"/>
</dbReference>
<proteinExistence type="inferred from homology"/>
<dbReference type="PROSITE" id="PS01282">
    <property type="entry name" value="BIR_REPEAT_1"/>
    <property type="match status" value="2"/>
</dbReference>
<evidence type="ECO:0000256" key="6">
    <source>
        <dbReference type="PROSITE-ProRule" id="PRU00175"/>
    </source>
</evidence>
<comment type="similarity">
    <text evidence="1">Belongs to the IAP family.</text>
</comment>
<dbReference type="InterPro" id="IPR013083">
    <property type="entry name" value="Znf_RING/FYVE/PHD"/>
</dbReference>
<evidence type="ECO:0000256" key="1">
    <source>
        <dbReference type="ARBA" id="ARBA00006672"/>
    </source>
</evidence>
<dbReference type="FunFam" id="3.30.40.10:FF:000184">
    <property type="entry name" value="Baculoviral IAP repeat containing 2"/>
    <property type="match status" value="1"/>
</dbReference>
<dbReference type="PANTHER" id="PTHR10044:SF139">
    <property type="entry name" value="DEATH-ASSOCIATED INHIBITOR OF APOPTOSIS 2"/>
    <property type="match status" value="1"/>
</dbReference>
<dbReference type="Proteomes" id="UP001372834">
    <property type="component" value="Unassembled WGS sequence"/>
</dbReference>
<reference evidence="9 12" key="1">
    <citation type="submission" date="2023-10" db="EMBL/GenBank/DDBJ databases">
        <title>Genomes of two closely related lineages of the louse Polyplax serrata with different host specificities.</title>
        <authorList>
            <person name="Martinu J."/>
            <person name="Tarabai H."/>
            <person name="Stefka J."/>
            <person name="Hypsa V."/>
        </authorList>
    </citation>
    <scope>NUCLEOTIDE SEQUENCE [LARGE SCALE GENOMIC DNA]</scope>
    <source>
        <strain evidence="10">98ZLc_SE</strain>
        <strain evidence="9">HR10_N</strain>
    </source>
</reference>
<feature type="compositionally biased region" description="Polar residues" evidence="7">
    <location>
        <begin position="333"/>
        <end position="347"/>
    </location>
</feature>
<evidence type="ECO:0000256" key="3">
    <source>
        <dbReference type="ARBA" id="ARBA00022723"/>
    </source>
</evidence>
<dbReference type="SMART" id="SM00238">
    <property type="entry name" value="BIR"/>
    <property type="match status" value="3"/>
</dbReference>
<dbReference type="Gene3D" id="1.10.1170.10">
    <property type="entry name" value="Inhibitor Of Apoptosis Protein (2mihbC-IAP-1), Chain A"/>
    <property type="match status" value="3"/>
</dbReference>
<dbReference type="GO" id="GO:0004869">
    <property type="term" value="F:cysteine-type endopeptidase inhibitor activity"/>
    <property type="evidence" value="ECO:0007669"/>
    <property type="project" value="UniProtKB-ARBA"/>
</dbReference>
<dbReference type="GO" id="GO:0006915">
    <property type="term" value="P:apoptotic process"/>
    <property type="evidence" value="ECO:0007669"/>
    <property type="project" value="UniProtKB-KW"/>
</dbReference>
<dbReference type="SUPFAM" id="SSF57924">
    <property type="entry name" value="Inhibitor of apoptosis (IAP) repeat"/>
    <property type="match status" value="3"/>
</dbReference>
<dbReference type="Proteomes" id="UP001359485">
    <property type="component" value="Unassembled WGS sequence"/>
</dbReference>
<keyword evidence="4 6" id="KW-0863">Zinc-finger</keyword>
<protein>
    <recommendedName>
        <fullName evidence="8">RING-type domain-containing protein</fullName>
    </recommendedName>
</protein>
<gene>
    <name evidence="9" type="ORF">RUM43_010719</name>
    <name evidence="10" type="ORF">RUM44_012872</name>
</gene>
<dbReference type="GO" id="GO:0005634">
    <property type="term" value="C:nucleus"/>
    <property type="evidence" value="ECO:0007669"/>
    <property type="project" value="TreeGrafter"/>
</dbReference>
<dbReference type="GO" id="GO:0031398">
    <property type="term" value="P:positive regulation of protein ubiquitination"/>
    <property type="evidence" value="ECO:0007669"/>
    <property type="project" value="TreeGrafter"/>
</dbReference>
<comment type="caution">
    <text evidence="9">The sequence shown here is derived from an EMBL/GenBank/DDBJ whole genome shotgun (WGS) entry which is preliminary data.</text>
</comment>
<dbReference type="PROSITE" id="PS50089">
    <property type="entry name" value="ZF_RING_2"/>
    <property type="match status" value="1"/>
</dbReference>
<keyword evidence="11" id="KW-1185">Reference proteome</keyword>
<evidence type="ECO:0000313" key="9">
    <source>
        <dbReference type="EMBL" id="KAK6637045.1"/>
    </source>
</evidence>
<dbReference type="GO" id="GO:0031625">
    <property type="term" value="F:ubiquitin protein ligase binding"/>
    <property type="evidence" value="ECO:0007669"/>
    <property type="project" value="UniProtKB-ARBA"/>
</dbReference>
<evidence type="ECO:0000259" key="8">
    <source>
        <dbReference type="PROSITE" id="PS50089"/>
    </source>
</evidence>
<dbReference type="Pfam" id="PF13920">
    <property type="entry name" value="zf-C3HC4_3"/>
    <property type="match status" value="1"/>
</dbReference>
<keyword evidence="5" id="KW-0862">Zinc</keyword>
<dbReference type="GO" id="GO:0048471">
    <property type="term" value="C:perinuclear region of cytoplasm"/>
    <property type="evidence" value="ECO:0007669"/>
    <property type="project" value="UniProtKB-ARBA"/>
</dbReference>
<dbReference type="GO" id="GO:0070936">
    <property type="term" value="P:protein K48-linked ubiquitination"/>
    <property type="evidence" value="ECO:0007669"/>
    <property type="project" value="UniProtKB-ARBA"/>
</dbReference>
<evidence type="ECO:0000256" key="7">
    <source>
        <dbReference type="SAM" id="MobiDB-lite"/>
    </source>
</evidence>
<dbReference type="GO" id="GO:0043027">
    <property type="term" value="F:cysteine-type endopeptidase inhibitor activity involved in apoptotic process"/>
    <property type="evidence" value="ECO:0007669"/>
    <property type="project" value="UniProtKB-ARBA"/>
</dbReference>
<feature type="domain" description="RING-type" evidence="8">
    <location>
        <begin position="394"/>
        <end position="429"/>
    </location>
</feature>
<dbReference type="AlphaFoldDB" id="A0AAN8SA14"/>
<dbReference type="Gene3D" id="3.30.40.10">
    <property type="entry name" value="Zinc/RING finger domain, C3HC4 (zinc finger)"/>
    <property type="match status" value="1"/>
</dbReference>
<evidence type="ECO:0000256" key="4">
    <source>
        <dbReference type="ARBA" id="ARBA00022771"/>
    </source>
</evidence>
<sequence>MNVEEQRLRTFRDWPGNAAVESNRIAQAGFYFTGPGLKVTCFSCGCHISEWNYGDQVMTRHRIISPNCAFVRDPAASGNIPLTVNRNSQTHSPSSWSRRQRLLGAWESQPSVYRSEAARLESFSNWPIPFIVTPEALAETGFFFLQQGDKVQCVFCTGIICRWEQGDIPEAEHRRHFPNCPFLLGNAVGNIPRNQTLTRASTGERICALENLEELGIQRHRGPKHSKFSTVESRLKTFTTWPSDLSQQPRELAQAGFFCVGRQQSGGFRDQVRCFHCDGGLKEWEPQDEPWREHARWFPNCPFLLLVKGQEYVNGVQRLYNSSENESKPPTEAGTSTSDSKSSGLQGSLSVSMPSLSNSHPKENEGEVLSRTQSVIGNISLEEENRQLKEARQCKICMDAEVGAVLLPCGHLVACVDCAPSLKDCPVCRQQIKATIRTFLP</sequence>
<feature type="region of interest" description="Disordered" evidence="7">
    <location>
        <begin position="321"/>
        <end position="369"/>
    </location>
</feature>
<dbReference type="GO" id="GO:0005829">
    <property type="term" value="C:cytosol"/>
    <property type="evidence" value="ECO:0007669"/>
    <property type="project" value="UniProtKB-ARBA"/>
</dbReference>
<dbReference type="EMBL" id="JAWJWE010000004">
    <property type="protein sequence ID" value="KAK6637045.1"/>
    <property type="molecule type" value="Genomic_DNA"/>
</dbReference>